<name>A0AAN1WHU4_9GAMM</name>
<evidence type="ECO:0000313" key="2">
    <source>
        <dbReference type="EMBL" id="BCD97883.1"/>
    </source>
</evidence>
<dbReference type="AlphaFoldDB" id="A0AAN1WHU4"/>
<feature type="transmembrane region" description="Helical" evidence="1">
    <location>
        <begin position="92"/>
        <end position="111"/>
    </location>
</feature>
<keyword evidence="3" id="KW-1185">Reference proteome</keyword>
<feature type="transmembrane region" description="Helical" evidence="1">
    <location>
        <begin position="6"/>
        <end position="26"/>
    </location>
</feature>
<organism evidence="2 3">
    <name type="scientific">Marinagarivorans cellulosilyticus</name>
    <dbReference type="NCBI Taxonomy" id="2721545"/>
    <lineage>
        <taxon>Bacteria</taxon>
        <taxon>Pseudomonadati</taxon>
        <taxon>Pseudomonadota</taxon>
        <taxon>Gammaproteobacteria</taxon>
        <taxon>Cellvibrionales</taxon>
        <taxon>Cellvibrionaceae</taxon>
        <taxon>Marinagarivorans</taxon>
    </lineage>
</organism>
<keyword evidence="1" id="KW-1133">Transmembrane helix</keyword>
<evidence type="ECO:0000313" key="3">
    <source>
        <dbReference type="Proteomes" id="UP001320119"/>
    </source>
</evidence>
<protein>
    <submittedName>
        <fullName evidence="2">Uncharacterized protein</fullName>
    </submittedName>
</protein>
<sequence>MPNWYLIAFVIALLYFGASTILFRLLTVKRINREVRANGEYYLSTEDSVGYSFFDIALSILLPLKWAKIVAPKIIIDAHSIKKLDIKIKDIVLSYCFMTSTIVFLAIGLYGSRYV</sequence>
<evidence type="ECO:0000256" key="1">
    <source>
        <dbReference type="SAM" id="Phobius"/>
    </source>
</evidence>
<dbReference type="EMBL" id="AP023086">
    <property type="protein sequence ID" value="BCD97883.1"/>
    <property type="molecule type" value="Genomic_DNA"/>
</dbReference>
<accession>A0AAN1WHU4</accession>
<dbReference type="Proteomes" id="UP001320119">
    <property type="component" value="Chromosome"/>
</dbReference>
<keyword evidence="1" id="KW-0812">Transmembrane</keyword>
<dbReference type="KEGG" id="marq:MARGE09_P2084"/>
<gene>
    <name evidence="2" type="ORF">MARGE09_P2084</name>
</gene>
<reference evidence="2 3" key="1">
    <citation type="journal article" date="2022" name="IScience">
        <title>An ultrasensitive nanofiber-based assay for enzymatic hydrolysis and deep-sea microbial degradation of cellulose.</title>
        <authorList>
            <person name="Tsudome M."/>
            <person name="Tachioka M."/>
            <person name="Miyazaki M."/>
            <person name="Uchimura K."/>
            <person name="Tsuda M."/>
            <person name="Takaki Y."/>
            <person name="Deguchi S."/>
        </authorList>
    </citation>
    <scope>NUCLEOTIDE SEQUENCE [LARGE SCALE GENOMIC DNA]</scope>
    <source>
        <strain evidence="2 3">GE09</strain>
    </source>
</reference>
<keyword evidence="1" id="KW-0472">Membrane</keyword>
<proteinExistence type="predicted"/>